<reference evidence="10 11" key="1">
    <citation type="journal article" date="2019" name="Gigascience">
        <title>Whole-genome sequence of the oriental lung fluke Paragonimus westermani.</title>
        <authorList>
            <person name="Oey H."/>
            <person name="Zakrzewski M."/>
            <person name="Narain K."/>
            <person name="Devi K.R."/>
            <person name="Agatsuma T."/>
            <person name="Nawaratna S."/>
            <person name="Gobert G.N."/>
            <person name="Jones M.K."/>
            <person name="Ragan M.A."/>
            <person name="McManus D.P."/>
            <person name="Krause L."/>
        </authorList>
    </citation>
    <scope>NUCLEOTIDE SEQUENCE [LARGE SCALE GENOMIC DNA]</scope>
    <source>
        <strain evidence="10 11">IND2009</strain>
    </source>
</reference>
<dbReference type="PANTHER" id="PTHR15336:SF0">
    <property type="entry name" value="CYTOCHROME B-C1 COMPLEX SUBUNIT 6, MITOCHONDRIAL"/>
    <property type="match status" value="1"/>
</dbReference>
<comment type="similarity">
    <text evidence="2">Belongs to the UQCRH/QCR6 family.</text>
</comment>
<evidence type="ECO:0000259" key="9">
    <source>
        <dbReference type="Pfam" id="PF02320"/>
    </source>
</evidence>
<dbReference type="Proteomes" id="UP000324629">
    <property type="component" value="Unassembled WGS sequence"/>
</dbReference>
<keyword evidence="11" id="KW-1185">Reference proteome</keyword>
<evidence type="ECO:0000256" key="5">
    <source>
        <dbReference type="ARBA" id="ARBA00022792"/>
    </source>
</evidence>
<evidence type="ECO:0000256" key="1">
    <source>
        <dbReference type="ARBA" id="ARBA00004137"/>
    </source>
</evidence>
<keyword evidence="4" id="KW-0679">Respiratory chain</keyword>
<keyword evidence="7" id="KW-0496">Mitochondrion</keyword>
<evidence type="ECO:0000313" key="10">
    <source>
        <dbReference type="EMBL" id="KAA3682265.1"/>
    </source>
</evidence>
<protein>
    <submittedName>
        <fullName evidence="10">Ubiquinol-cytochrome c reductase subunit 6</fullName>
    </submittedName>
</protein>
<dbReference type="GO" id="GO:0005743">
    <property type="term" value="C:mitochondrial inner membrane"/>
    <property type="evidence" value="ECO:0007669"/>
    <property type="project" value="UniProtKB-SubCell"/>
</dbReference>
<dbReference type="Pfam" id="PF02320">
    <property type="entry name" value="UCR_hinge"/>
    <property type="match status" value="1"/>
</dbReference>
<dbReference type="AlphaFoldDB" id="A0A5J4P2W0"/>
<dbReference type="GO" id="GO:0006122">
    <property type="term" value="P:mitochondrial electron transport, ubiquinol to cytochrome c"/>
    <property type="evidence" value="ECO:0007669"/>
    <property type="project" value="InterPro"/>
</dbReference>
<keyword evidence="6" id="KW-0249">Electron transport</keyword>
<evidence type="ECO:0000256" key="6">
    <source>
        <dbReference type="ARBA" id="ARBA00022982"/>
    </source>
</evidence>
<evidence type="ECO:0000256" key="2">
    <source>
        <dbReference type="ARBA" id="ARBA00006498"/>
    </source>
</evidence>
<comment type="subcellular location">
    <subcellularLocation>
        <location evidence="1">Mitochondrion inner membrane</location>
        <topology evidence="1">Peripheral membrane protein</topology>
        <orientation evidence="1">Intermembrane side</orientation>
    </subcellularLocation>
</comment>
<feature type="domain" description="Ubiquinol-cytochrome C reductase hinge" evidence="9">
    <location>
        <begin position="7"/>
        <end position="67"/>
    </location>
</feature>
<sequence length="67" mass="7780">MSEELVDPQTVIREECKQSSSCRSFLEKYEACDLRQSKTNESCEEEFIDLLECADKCVASQLFKHLK</sequence>
<name>A0A5J4P2W0_9TREM</name>
<comment type="caution">
    <text evidence="10">The sequence shown here is derived from an EMBL/GenBank/DDBJ whole genome shotgun (WGS) entry which is preliminary data.</text>
</comment>
<proteinExistence type="inferred from homology"/>
<dbReference type="SUPFAM" id="SSF81531">
    <property type="entry name" value="Non-heme 11 kDa protein of cytochrome bc1 complex (Ubiquinol-cytochrome c reductase)"/>
    <property type="match status" value="1"/>
</dbReference>
<dbReference type="EMBL" id="QNGE01000040">
    <property type="protein sequence ID" value="KAA3682265.1"/>
    <property type="molecule type" value="Genomic_DNA"/>
</dbReference>
<evidence type="ECO:0000256" key="8">
    <source>
        <dbReference type="ARBA" id="ARBA00023136"/>
    </source>
</evidence>
<dbReference type="InterPro" id="IPR003422">
    <property type="entry name" value="Cyt_b-c1_6"/>
</dbReference>
<evidence type="ECO:0000256" key="4">
    <source>
        <dbReference type="ARBA" id="ARBA00022660"/>
    </source>
</evidence>
<dbReference type="InterPro" id="IPR023184">
    <property type="entry name" value="Ubol_cytC_Rdtase_hinge_dom"/>
</dbReference>
<keyword evidence="3" id="KW-0813">Transport</keyword>
<dbReference type="Gene3D" id="1.10.287.20">
    <property type="entry name" value="Ubiquinol-cytochrome C reductase hinge domain"/>
    <property type="match status" value="1"/>
</dbReference>
<evidence type="ECO:0000256" key="3">
    <source>
        <dbReference type="ARBA" id="ARBA00022448"/>
    </source>
</evidence>
<gene>
    <name evidence="10" type="ORF">DEA37_0009407</name>
</gene>
<dbReference type="InterPro" id="IPR036811">
    <property type="entry name" value="Ubol_cytC_Rdtase_hinge_dom_sf"/>
</dbReference>
<accession>A0A5J4P2W0</accession>
<evidence type="ECO:0000256" key="7">
    <source>
        <dbReference type="ARBA" id="ARBA00023128"/>
    </source>
</evidence>
<keyword evidence="8" id="KW-0472">Membrane</keyword>
<organism evidence="10 11">
    <name type="scientific">Paragonimus westermani</name>
    <dbReference type="NCBI Taxonomy" id="34504"/>
    <lineage>
        <taxon>Eukaryota</taxon>
        <taxon>Metazoa</taxon>
        <taxon>Spiralia</taxon>
        <taxon>Lophotrochozoa</taxon>
        <taxon>Platyhelminthes</taxon>
        <taxon>Trematoda</taxon>
        <taxon>Digenea</taxon>
        <taxon>Plagiorchiida</taxon>
        <taxon>Troglotremata</taxon>
        <taxon>Troglotrematidae</taxon>
        <taxon>Paragonimus</taxon>
    </lineage>
</organism>
<keyword evidence="5" id="KW-0999">Mitochondrion inner membrane</keyword>
<dbReference type="PANTHER" id="PTHR15336">
    <property type="entry name" value="UBIQUINOL-CYTOCHROME C REDUCTASE COMPLEX 7.8 KDA PROTEIN"/>
    <property type="match status" value="1"/>
</dbReference>
<evidence type="ECO:0000313" key="11">
    <source>
        <dbReference type="Proteomes" id="UP000324629"/>
    </source>
</evidence>